<feature type="transmembrane region" description="Helical" evidence="1">
    <location>
        <begin position="40"/>
        <end position="56"/>
    </location>
</feature>
<sequence length="162" mass="18608">MIITIISVALRILAAIVSVPFFLVIFLHALLGLLVTACQFINIFLATTLWLVNFLLPSLSRHFSAQPLPFLFCAVLAFSVGHFVTFVIGTLLFFLIAELVAQFMGWYSMLCSRKVFMASNSSPASDKTARDMRYKDMRYKDMPYEDMPYEDTRYEDTRYEDI</sequence>
<keyword evidence="1" id="KW-0472">Membrane</keyword>
<dbReference type="AlphaFoldDB" id="A0A6G1GT72"/>
<reference evidence="2" key="1">
    <citation type="journal article" date="2020" name="Stud. Mycol.">
        <title>101 Dothideomycetes genomes: a test case for predicting lifestyles and emergence of pathogens.</title>
        <authorList>
            <person name="Haridas S."/>
            <person name="Albert R."/>
            <person name="Binder M."/>
            <person name="Bloem J."/>
            <person name="Labutti K."/>
            <person name="Salamov A."/>
            <person name="Andreopoulos B."/>
            <person name="Baker S."/>
            <person name="Barry K."/>
            <person name="Bills G."/>
            <person name="Bluhm B."/>
            <person name="Cannon C."/>
            <person name="Castanera R."/>
            <person name="Culley D."/>
            <person name="Daum C."/>
            <person name="Ezra D."/>
            <person name="Gonzalez J."/>
            <person name="Henrissat B."/>
            <person name="Kuo A."/>
            <person name="Liang C."/>
            <person name="Lipzen A."/>
            <person name="Lutzoni F."/>
            <person name="Magnuson J."/>
            <person name="Mondo S."/>
            <person name="Nolan M."/>
            <person name="Ohm R."/>
            <person name="Pangilinan J."/>
            <person name="Park H.-J."/>
            <person name="Ramirez L."/>
            <person name="Alfaro M."/>
            <person name="Sun H."/>
            <person name="Tritt A."/>
            <person name="Yoshinaga Y."/>
            <person name="Zwiers L.-H."/>
            <person name="Turgeon B."/>
            <person name="Goodwin S."/>
            <person name="Spatafora J."/>
            <person name="Crous P."/>
            <person name="Grigoriev I."/>
        </authorList>
    </citation>
    <scope>NUCLEOTIDE SEQUENCE</scope>
    <source>
        <strain evidence="2">CBS 113979</strain>
    </source>
</reference>
<gene>
    <name evidence="2" type="ORF">K402DRAFT_396198</name>
</gene>
<keyword evidence="1" id="KW-0812">Transmembrane</keyword>
<feature type="transmembrane region" description="Helical" evidence="1">
    <location>
        <begin position="12"/>
        <end position="34"/>
    </location>
</feature>
<evidence type="ECO:0000313" key="2">
    <source>
        <dbReference type="EMBL" id="KAF1984004.1"/>
    </source>
</evidence>
<dbReference type="Proteomes" id="UP000800041">
    <property type="component" value="Unassembled WGS sequence"/>
</dbReference>
<feature type="transmembrane region" description="Helical" evidence="1">
    <location>
        <begin position="91"/>
        <end position="110"/>
    </location>
</feature>
<accession>A0A6G1GT72</accession>
<feature type="transmembrane region" description="Helical" evidence="1">
    <location>
        <begin position="68"/>
        <end position="85"/>
    </location>
</feature>
<keyword evidence="1" id="KW-1133">Transmembrane helix</keyword>
<protein>
    <submittedName>
        <fullName evidence="2">Uncharacterized protein</fullName>
    </submittedName>
</protein>
<dbReference type="EMBL" id="ML977171">
    <property type="protein sequence ID" value="KAF1984004.1"/>
    <property type="molecule type" value="Genomic_DNA"/>
</dbReference>
<evidence type="ECO:0000256" key="1">
    <source>
        <dbReference type="SAM" id="Phobius"/>
    </source>
</evidence>
<organism evidence="2 3">
    <name type="scientific">Aulographum hederae CBS 113979</name>
    <dbReference type="NCBI Taxonomy" id="1176131"/>
    <lineage>
        <taxon>Eukaryota</taxon>
        <taxon>Fungi</taxon>
        <taxon>Dikarya</taxon>
        <taxon>Ascomycota</taxon>
        <taxon>Pezizomycotina</taxon>
        <taxon>Dothideomycetes</taxon>
        <taxon>Pleosporomycetidae</taxon>
        <taxon>Aulographales</taxon>
        <taxon>Aulographaceae</taxon>
    </lineage>
</organism>
<keyword evidence="3" id="KW-1185">Reference proteome</keyword>
<evidence type="ECO:0000313" key="3">
    <source>
        <dbReference type="Proteomes" id="UP000800041"/>
    </source>
</evidence>
<name>A0A6G1GT72_9PEZI</name>
<proteinExistence type="predicted"/>